<feature type="region of interest" description="Disordered" evidence="1">
    <location>
        <begin position="124"/>
        <end position="144"/>
    </location>
</feature>
<keyword evidence="3" id="KW-1185">Reference proteome</keyword>
<organism evidence="2 3">
    <name type="scientific">Chaetoceros tenuissimus</name>
    <dbReference type="NCBI Taxonomy" id="426638"/>
    <lineage>
        <taxon>Eukaryota</taxon>
        <taxon>Sar</taxon>
        <taxon>Stramenopiles</taxon>
        <taxon>Ochrophyta</taxon>
        <taxon>Bacillariophyta</taxon>
        <taxon>Coscinodiscophyceae</taxon>
        <taxon>Chaetocerotophycidae</taxon>
        <taxon>Chaetocerotales</taxon>
        <taxon>Chaetocerotaceae</taxon>
        <taxon>Chaetoceros</taxon>
    </lineage>
</organism>
<accession>A0AAD3DC52</accession>
<dbReference type="AlphaFoldDB" id="A0AAD3DC52"/>
<evidence type="ECO:0000256" key="1">
    <source>
        <dbReference type="SAM" id="MobiDB-lite"/>
    </source>
</evidence>
<reference evidence="2 3" key="1">
    <citation type="journal article" date="2021" name="Sci. Rep.">
        <title>The genome of the diatom Chaetoceros tenuissimus carries an ancient integrated fragment of an extant virus.</title>
        <authorList>
            <person name="Hongo Y."/>
            <person name="Kimura K."/>
            <person name="Takaki Y."/>
            <person name="Yoshida Y."/>
            <person name="Baba S."/>
            <person name="Kobayashi G."/>
            <person name="Nagasaki K."/>
            <person name="Hano T."/>
            <person name="Tomaru Y."/>
        </authorList>
    </citation>
    <scope>NUCLEOTIDE SEQUENCE [LARGE SCALE GENOMIC DNA]</scope>
    <source>
        <strain evidence="2 3">NIES-3715</strain>
    </source>
</reference>
<protein>
    <submittedName>
        <fullName evidence="2">Uncharacterized protein</fullName>
    </submittedName>
</protein>
<gene>
    <name evidence="2" type="ORF">CTEN210_18107</name>
</gene>
<feature type="compositionally biased region" description="Basic and acidic residues" evidence="1">
    <location>
        <begin position="72"/>
        <end position="88"/>
    </location>
</feature>
<dbReference type="Proteomes" id="UP001054902">
    <property type="component" value="Unassembled WGS sequence"/>
</dbReference>
<evidence type="ECO:0000313" key="3">
    <source>
        <dbReference type="Proteomes" id="UP001054902"/>
    </source>
</evidence>
<dbReference type="EMBL" id="BLLK01000074">
    <property type="protein sequence ID" value="GFH61631.1"/>
    <property type="molecule type" value="Genomic_DNA"/>
</dbReference>
<proteinExistence type="predicted"/>
<name>A0AAD3DC52_9STRA</name>
<feature type="region of interest" description="Disordered" evidence="1">
    <location>
        <begin position="66"/>
        <end position="88"/>
    </location>
</feature>
<evidence type="ECO:0000313" key="2">
    <source>
        <dbReference type="EMBL" id="GFH61631.1"/>
    </source>
</evidence>
<sequence>MDDFEPYDCFHQMTGETCSSQLGSSVGHWTDHDYYCLLVPPQQKANKYVPTLQEDDDDVFLDRLLQSPLSTTRDETTQSRRNDEKQEETTMMMQVQNVSLVSNKTSSELHHSIEVNARNITPTFKPQQQDERKKRKNHFLNPGTHLARTLNFPYKSDASNTDGGDFSKRLKIWNDEADQGRVLEKHFNPEWQFQFMNEFYGRSDAPSLSSRNNMKSRAINNNYDQSEGDLNYIVRHQKIDECNKKQTKKDNEEGYHYGTKPKSLDANILKKASLKLLAAMDLSDISRNNVFRIEEEINFDRKKYLL</sequence>
<comment type="caution">
    <text evidence="2">The sequence shown here is derived from an EMBL/GenBank/DDBJ whole genome shotgun (WGS) entry which is preliminary data.</text>
</comment>